<evidence type="ECO:0000313" key="9">
    <source>
        <dbReference type="Proteomes" id="UP000315750"/>
    </source>
</evidence>
<gene>
    <name evidence="8" type="primary">troA</name>
    <name evidence="8" type="ORF">Pan181_30140</name>
</gene>
<dbReference type="SUPFAM" id="SSF53807">
    <property type="entry name" value="Helical backbone' metal receptor"/>
    <property type="match status" value="1"/>
</dbReference>
<evidence type="ECO:0000256" key="2">
    <source>
        <dbReference type="ARBA" id="ARBA00011028"/>
    </source>
</evidence>
<evidence type="ECO:0000256" key="4">
    <source>
        <dbReference type="ARBA" id="ARBA00022723"/>
    </source>
</evidence>
<dbReference type="GO" id="GO:0030313">
    <property type="term" value="C:cell envelope"/>
    <property type="evidence" value="ECO:0007669"/>
    <property type="project" value="UniProtKB-SubCell"/>
</dbReference>
<keyword evidence="4" id="KW-0479">Metal-binding</keyword>
<evidence type="ECO:0000256" key="6">
    <source>
        <dbReference type="RuleBase" id="RU003512"/>
    </source>
</evidence>
<keyword evidence="9" id="KW-1185">Reference proteome</keyword>
<evidence type="ECO:0000256" key="3">
    <source>
        <dbReference type="ARBA" id="ARBA00022448"/>
    </source>
</evidence>
<name>A0A518AQ11_9BACT</name>
<dbReference type="AlphaFoldDB" id="A0A518AQ11"/>
<dbReference type="GO" id="GO:0030001">
    <property type="term" value="P:metal ion transport"/>
    <property type="evidence" value="ECO:0007669"/>
    <property type="project" value="InterPro"/>
</dbReference>
<feature type="chain" id="PRO_5022161794" evidence="7">
    <location>
        <begin position="24"/>
        <end position="333"/>
    </location>
</feature>
<dbReference type="PANTHER" id="PTHR42953:SF1">
    <property type="entry name" value="METAL-BINDING PROTEIN HI_0362-RELATED"/>
    <property type="match status" value="1"/>
</dbReference>
<protein>
    <submittedName>
        <fullName evidence="8">Periplasmic zinc-binding protein TroA</fullName>
    </submittedName>
</protein>
<dbReference type="OrthoDB" id="9793396at2"/>
<dbReference type="PROSITE" id="PS51257">
    <property type="entry name" value="PROKAR_LIPOPROTEIN"/>
    <property type="match status" value="1"/>
</dbReference>
<keyword evidence="5 7" id="KW-0732">Signal</keyword>
<dbReference type="GO" id="GO:0007155">
    <property type="term" value="P:cell adhesion"/>
    <property type="evidence" value="ECO:0007669"/>
    <property type="project" value="InterPro"/>
</dbReference>
<dbReference type="RefSeq" id="WP_145247539.1">
    <property type="nucleotide sequence ID" value="NZ_CP036278.1"/>
</dbReference>
<dbReference type="PRINTS" id="PR00691">
    <property type="entry name" value="ADHESINB"/>
</dbReference>
<comment type="subcellular location">
    <subcellularLocation>
        <location evidence="1">Cell envelope</location>
    </subcellularLocation>
</comment>
<evidence type="ECO:0000313" key="8">
    <source>
        <dbReference type="EMBL" id="QDU56802.1"/>
    </source>
</evidence>
<dbReference type="Pfam" id="PF01297">
    <property type="entry name" value="ZnuA"/>
    <property type="match status" value="1"/>
</dbReference>
<feature type="signal peptide" evidence="7">
    <location>
        <begin position="1"/>
        <end position="23"/>
    </location>
</feature>
<accession>A0A518AQ11</accession>
<dbReference type="InterPro" id="IPR050492">
    <property type="entry name" value="Bact_metal-bind_prot9"/>
</dbReference>
<proteinExistence type="inferred from homology"/>
<dbReference type="KEGG" id="amuc:Pan181_30140"/>
<dbReference type="Gene3D" id="3.40.50.1980">
    <property type="entry name" value="Nitrogenase molybdenum iron protein domain"/>
    <property type="match status" value="2"/>
</dbReference>
<dbReference type="PANTHER" id="PTHR42953">
    <property type="entry name" value="HIGH-AFFINITY ZINC UPTAKE SYSTEM PROTEIN ZNUA-RELATED"/>
    <property type="match status" value="1"/>
</dbReference>
<evidence type="ECO:0000256" key="1">
    <source>
        <dbReference type="ARBA" id="ARBA00004196"/>
    </source>
</evidence>
<comment type="similarity">
    <text evidence="2 6">Belongs to the bacterial solute-binding protein 9 family.</text>
</comment>
<dbReference type="GO" id="GO:0046872">
    <property type="term" value="F:metal ion binding"/>
    <property type="evidence" value="ECO:0007669"/>
    <property type="project" value="UniProtKB-KW"/>
</dbReference>
<organism evidence="8 9">
    <name type="scientific">Aeoliella mucimassa</name>
    <dbReference type="NCBI Taxonomy" id="2527972"/>
    <lineage>
        <taxon>Bacteria</taxon>
        <taxon>Pseudomonadati</taxon>
        <taxon>Planctomycetota</taxon>
        <taxon>Planctomycetia</taxon>
        <taxon>Pirellulales</taxon>
        <taxon>Lacipirellulaceae</taxon>
        <taxon>Aeoliella</taxon>
    </lineage>
</organism>
<dbReference type="InterPro" id="IPR006127">
    <property type="entry name" value="ZnuA-like"/>
</dbReference>
<sequence length="333" mass="36312" precursor="true">MGFDPSKYALPLFMAMLAVIVLAASGCDGPASQAASQPPTFTGERPLRVLCTTSQVADAVRHIAGPAAEVSELMGPGVDPHLFRPRPSHVLKLEQADIVFYSGLHLEGRIVETLKQLSERKPVIAVTDRLVSTHDPRLLSPPEFEGMHDPHVWHDVSLWADCVAYAAEKLAEFDPARAEIYQANADEYVGQLRIVDQLVRDQLLAIPDSKRVLVTAHDAFGYFSKAYDIETIGLKGISTDDQADFAHLDEVRRLLVDREVPAVFVESSTSPRLVQKLIEECASAGHEVHVGKELYSDAMGPKGSGADEYIGMIQANVQSIIAGLTGENNRHGE</sequence>
<dbReference type="Proteomes" id="UP000315750">
    <property type="component" value="Chromosome"/>
</dbReference>
<evidence type="ECO:0000256" key="7">
    <source>
        <dbReference type="SAM" id="SignalP"/>
    </source>
</evidence>
<dbReference type="InterPro" id="IPR006128">
    <property type="entry name" value="Lipoprotein_PsaA-like"/>
</dbReference>
<dbReference type="InterPro" id="IPR006129">
    <property type="entry name" value="AdhesinB"/>
</dbReference>
<dbReference type="EMBL" id="CP036278">
    <property type="protein sequence ID" value="QDU56802.1"/>
    <property type="molecule type" value="Genomic_DNA"/>
</dbReference>
<keyword evidence="3 6" id="KW-0813">Transport</keyword>
<dbReference type="PRINTS" id="PR00690">
    <property type="entry name" value="ADHESNFAMILY"/>
</dbReference>
<reference evidence="8 9" key="1">
    <citation type="submission" date="2019-02" db="EMBL/GenBank/DDBJ databases">
        <title>Deep-cultivation of Planctomycetes and their phenomic and genomic characterization uncovers novel biology.</title>
        <authorList>
            <person name="Wiegand S."/>
            <person name="Jogler M."/>
            <person name="Boedeker C."/>
            <person name="Pinto D."/>
            <person name="Vollmers J."/>
            <person name="Rivas-Marin E."/>
            <person name="Kohn T."/>
            <person name="Peeters S.H."/>
            <person name="Heuer A."/>
            <person name="Rast P."/>
            <person name="Oberbeckmann S."/>
            <person name="Bunk B."/>
            <person name="Jeske O."/>
            <person name="Meyerdierks A."/>
            <person name="Storesund J.E."/>
            <person name="Kallscheuer N."/>
            <person name="Luecker S."/>
            <person name="Lage O.M."/>
            <person name="Pohl T."/>
            <person name="Merkel B.J."/>
            <person name="Hornburger P."/>
            <person name="Mueller R.-W."/>
            <person name="Bruemmer F."/>
            <person name="Labrenz M."/>
            <person name="Spormann A.M."/>
            <person name="Op den Camp H."/>
            <person name="Overmann J."/>
            <person name="Amann R."/>
            <person name="Jetten M.S.M."/>
            <person name="Mascher T."/>
            <person name="Medema M.H."/>
            <person name="Devos D.P."/>
            <person name="Kaster A.-K."/>
            <person name="Ovreas L."/>
            <person name="Rohde M."/>
            <person name="Galperin M.Y."/>
            <person name="Jogler C."/>
        </authorList>
    </citation>
    <scope>NUCLEOTIDE SEQUENCE [LARGE SCALE GENOMIC DNA]</scope>
    <source>
        <strain evidence="8 9">Pan181</strain>
    </source>
</reference>
<evidence type="ECO:0000256" key="5">
    <source>
        <dbReference type="ARBA" id="ARBA00022729"/>
    </source>
</evidence>